<name>A0ACC2Q6Q0_9NEOP</name>
<comment type="caution">
    <text evidence="1">The sequence shown here is derived from an EMBL/GenBank/DDBJ whole genome shotgun (WGS) entry which is preliminary data.</text>
</comment>
<gene>
    <name evidence="1" type="ORF">PYW08_010774</name>
</gene>
<reference evidence="1" key="1">
    <citation type="submission" date="2023-03" db="EMBL/GenBank/DDBJ databases">
        <title>Chromosome-level genomes of two armyworms, Mythimna separata and Mythimna loreyi, provide insights into the biosynthesis and reception of sex pheromones.</title>
        <authorList>
            <person name="Zhao H."/>
        </authorList>
    </citation>
    <scope>NUCLEOTIDE SEQUENCE</scope>
    <source>
        <strain evidence="1">BeijingLab</strain>
    </source>
</reference>
<evidence type="ECO:0000313" key="1">
    <source>
        <dbReference type="EMBL" id="KAJ8707522.1"/>
    </source>
</evidence>
<proteinExistence type="predicted"/>
<dbReference type="EMBL" id="CM056803">
    <property type="protein sequence ID" value="KAJ8707522.1"/>
    <property type="molecule type" value="Genomic_DNA"/>
</dbReference>
<keyword evidence="2" id="KW-1185">Reference proteome</keyword>
<accession>A0ACC2Q6Q0</accession>
<evidence type="ECO:0000313" key="2">
    <source>
        <dbReference type="Proteomes" id="UP001231649"/>
    </source>
</evidence>
<sequence>MVITPKTSTSGTLWMQCPAIDPDHIPGLAFVYPLDQLIVAKKRDSLHNIIGSTGVAYTIFNSGGQKVFLAVLKKKFRQFDVRIFNNYGNEVINVKRPFSWCAKQVLVWAPPGKFLGSVHEERKCISTYIVKDERGKDLFQIRAAGICRYVYKVSFVPCIGREFGKMHSGFPVVNVKKNFGVTFPRESNVTDKAVLLGACFLIGP</sequence>
<dbReference type="Proteomes" id="UP001231649">
    <property type="component" value="Chromosome 27"/>
</dbReference>
<organism evidence="1 2">
    <name type="scientific">Mythimna loreyi</name>
    <dbReference type="NCBI Taxonomy" id="667449"/>
    <lineage>
        <taxon>Eukaryota</taxon>
        <taxon>Metazoa</taxon>
        <taxon>Ecdysozoa</taxon>
        <taxon>Arthropoda</taxon>
        <taxon>Hexapoda</taxon>
        <taxon>Insecta</taxon>
        <taxon>Pterygota</taxon>
        <taxon>Neoptera</taxon>
        <taxon>Endopterygota</taxon>
        <taxon>Lepidoptera</taxon>
        <taxon>Glossata</taxon>
        <taxon>Ditrysia</taxon>
        <taxon>Noctuoidea</taxon>
        <taxon>Noctuidae</taxon>
        <taxon>Noctuinae</taxon>
        <taxon>Hadenini</taxon>
        <taxon>Mythimna</taxon>
    </lineage>
</organism>
<protein>
    <submittedName>
        <fullName evidence="1">Uncharacterized protein</fullName>
    </submittedName>
</protein>